<keyword evidence="1" id="KW-0677">Repeat</keyword>
<feature type="compositionally biased region" description="Low complexity" evidence="3">
    <location>
        <begin position="440"/>
        <end position="455"/>
    </location>
</feature>
<dbReference type="AlphaFoldDB" id="A0A0L0DLE5"/>
<evidence type="ECO:0000256" key="1">
    <source>
        <dbReference type="ARBA" id="ARBA00022737"/>
    </source>
</evidence>
<keyword evidence="5" id="KW-1185">Reference proteome</keyword>
<sequence length="455" mass="47325">MASVDGCVETVRQAIVAGGKKRKVAAMAVAEPLARLPLSARAAVAEQYAVSQGRTLASELEKAKQPSNVRALLAALATPWPVYDADAAHKAMDGFGTDEAALVDLLAARPHSHVSADLPAAYAAKHGNALRDDVGSEMGGMTGHLLAYLLDPHRMAGEDTAVPAADAARIYAAMEAGKSVEAVLVDVAGHRSSEFMASVAFEYAKLGPTELEDDIINAVGDNDLGGPSAYPRLLPWAHPTTLRLADKYVSLFDRKRSTVVGLVESATKGDARAVASLLCDGRPLTPRPAPVFDTGEGEGEAESEGNAEDWDVDAAEAEGEDAGWMDAGFAEAEAAGYGEDDTADYGHNLEAEGEDEAADVWADEWLLAGAAEGEAEAAANADAHTDGPDTDLDGGVGPYDSDAHDASDDELRASQLDDTRDGAAGSADEPHADFLRQLADTNDNNSNSNGNNTDS</sequence>
<dbReference type="InterPro" id="IPR037104">
    <property type="entry name" value="Annexin_sf"/>
</dbReference>
<feature type="compositionally biased region" description="Acidic residues" evidence="3">
    <location>
        <begin position="295"/>
        <end position="309"/>
    </location>
</feature>
<feature type="region of interest" description="Disordered" evidence="3">
    <location>
        <begin position="371"/>
        <end position="455"/>
    </location>
</feature>
<feature type="compositionally biased region" description="Low complexity" evidence="3">
    <location>
        <begin position="371"/>
        <end position="382"/>
    </location>
</feature>
<dbReference type="PANTHER" id="PTHR10502">
    <property type="entry name" value="ANNEXIN"/>
    <property type="match status" value="1"/>
</dbReference>
<dbReference type="GO" id="GO:0001786">
    <property type="term" value="F:phosphatidylserine binding"/>
    <property type="evidence" value="ECO:0007669"/>
    <property type="project" value="TreeGrafter"/>
</dbReference>
<dbReference type="GO" id="GO:0005737">
    <property type="term" value="C:cytoplasm"/>
    <property type="evidence" value="ECO:0007669"/>
    <property type="project" value="TreeGrafter"/>
</dbReference>
<protein>
    <submittedName>
        <fullName evidence="4">Annexin A1</fullName>
    </submittedName>
</protein>
<dbReference type="GO" id="GO:0005509">
    <property type="term" value="F:calcium ion binding"/>
    <property type="evidence" value="ECO:0007669"/>
    <property type="project" value="InterPro"/>
</dbReference>
<dbReference type="PANTHER" id="PTHR10502:SF233">
    <property type="entry name" value="ANNEXIN B9"/>
    <property type="match status" value="1"/>
</dbReference>
<dbReference type="GO" id="GO:0005544">
    <property type="term" value="F:calcium-dependent phospholipid binding"/>
    <property type="evidence" value="ECO:0007669"/>
    <property type="project" value="InterPro"/>
</dbReference>
<organism evidence="4 5">
    <name type="scientific">Thecamonas trahens ATCC 50062</name>
    <dbReference type="NCBI Taxonomy" id="461836"/>
    <lineage>
        <taxon>Eukaryota</taxon>
        <taxon>Apusozoa</taxon>
        <taxon>Apusomonadida</taxon>
        <taxon>Apusomonadidae</taxon>
        <taxon>Thecamonas</taxon>
    </lineage>
</organism>
<dbReference type="PROSITE" id="PS51897">
    <property type="entry name" value="ANNEXIN_2"/>
    <property type="match status" value="1"/>
</dbReference>
<dbReference type="GO" id="GO:0005634">
    <property type="term" value="C:nucleus"/>
    <property type="evidence" value="ECO:0007669"/>
    <property type="project" value="TreeGrafter"/>
</dbReference>
<evidence type="ECO:0000313" key="5">
    <source>
        <dbReference type="Proteomes" id="UP000054408"/>
    </source>
</evidence>
<name>A0A0L0DLE5_THETB</name>
<dbReference type="Pfam" id="PF00191">
    <property type="entry name" value="Annexin"/>
    <property type="match status" value="1"/>
</dbReference>
<proteinExistence type="predicted"/>
<dbReference type="STRING" id="461836.A0A0L0DLE5"/>
<dbReference type="eggNOG" id="KOG0819">
    <property type="taxonomic scope" value="Eukaryota"/>
</dbReference>
<evidence type="ECO:0000256" key="2">
    <source>
        <dbReference type="ARBA" id="ARBA00023216"/>
    </source>
</evidence>
<reference evidence="4 5" key="1">
    <citation type="submission" date="2010-05" db="EMBL/GenBank/DDBJ databases">
        <title>The Genome Sequence of Thecamonas trahens ATCC 50062.</title>
        <authorList>
            <consortium name="The Broad Institute Genome Sequencing Platform"/>
            <person name="Russ C."/>
            <person name="Cuomo C."/>
            <person name="Shea T."/>
            <person name="Young S.K."/>
            <person name="Zeng Q."/>
            <person name="Koehrsen M."/>
            <person name="Haas B."/>
            <person name="Borodovsky M."/>
            <person name="Guigo R."/>
            <person name="Alvarado L."/>
            <person name="Berlin A."/>
            <person name="Bochicchio J."/>
            <person name="Borenstein D."/>
            <person name="Chapman S."/>
            <person name="Chen Z."/>
            <person name="Freedman E."/>
            <person name="Gellesch M."/>
            <person name="Goldberg J."/>
            <person name="Griggs A."/>
            <person name="Gujja S."/>
            <person name="Heilman E."/>
            <person name="Heiman D."/>
            <person name="Hepburn T."/>
            <person name="Howarth C."/>
            <person name="Jen D."/>
            <person name="Larson L."/>
            <person name="Mehta T."/>
            <person name="Park D."/>
            <person name="Pearson M."/>
            <person name="Roberts A."/>
            <person name="Saif S."/>
            <person name="Shenoy N."/>
            <person name="Sisk P."/>
            <person name="Stolte C."/>
            <person name="Sykes S."/>
            <person name="Thomson T."/>
            <person name="Walk T."/>
            <person name="White J."/>
            <person name="Yandava C."/>
            <person name="Burger G."/>
            <person name="Gray M.W."/>
            <person name="Holland P.W.H."/>
            <person name="King N."/>
            <person name="Lang F.B.F."/>
            <person name="Roger A.J."/>
            <person name="Ruiz-Trillo I."/>
            <person name="Lander E."/>
            <person name="Nusbaum C."/>
        </authorList>
    </citation>
    <scope>NUCLEOTIDE SEQUENCE [LARGE SCALE GENOMIC DNA]</scope>
    <source>
        <strain evidence="4 5">ATCC 50062</strain>
    </source>
</reference>
<evidence type="ECO:0000256" key="3">
    <source>
        <dbReference type="SAM" id="MobiDB-lite"/>
    </source>
</evidence>
<dbReference type="GeneID" id="25567574"/>
<dbReference type="EMBL" id="GL349476">
    <property type="protein sequence ID" value="KNC52866.1"/>
    <property type="molecule type" value="Genomic_DNA"/>
</dbReference>
<dbReference type="SUPFAM" id="SSF47874">
    <property type="entry name" value="Annexin"/>
    <property type="match status" value="1"/>
</dbReference>
<gene>
    <name evidence="4" type="ORF">AMSG_09020</name>
</gene>
<evidence type="ECO:0000313" key="4">
    <source>
        <dbReference type="EMBL" id="KNC52866.1"/>
    </source>
</evidence>
<feature type="compositionally biased region" description="Basic and acidic residues" evidence="3">
    <location>
        <begin position="401"/>
        <end position="421"/>
    </location>
</feature>
<dbReference type="InterPro" id="IPR018502">
    <property type="entry name" value="Annexin_repeat"/>
</dbReference>
<dbReference type="Proteomes" id="UP000054408">
    <property type="component" value="Unassembled WGS sequence"/>
</dbReference>
<dbReference type="Gene3D" id="1.10.220.10">
    <property type="entry name" value="Annexin"/>
    <property type="match status" value="2"/>
</dbReference>
<feature type="region of interest" description="Disordered" evidence="3">
    <location>
        <begin position="285"/>
        <end position="309"/>
    </location>
</feature>
<dbReference type="GO" id="GO:0032509">
    <property type="term" value="P:endosome transport via multivesicular body sorting pathway"/>
    <property type="evidence" value="ECO:0007669"/>
    <property type="project" value="TreeGrafter"/>
</dbReference>
<dbReference type="GO" id="GO:0012506">
    <property type="term" value="C:vesicle membrane"/>
    <property type="evidence" value="ECO:0007669"/>
    <property type="project" value="TreeGrafter"/>
</dbReference>
<dbReference type="GO" id="GO:0005886">
    <property type="term" value="C:plasma membrane"/>
    <property type="evidence" value="ECO:0007669"/>
    <property type="project" value="TreeGrafter"/>
</dbReference>
<dbReference type="OrthoDB" id="37886at2759"/>
<dbReference type="RefSeq" id="XP_013754966.1">
    <property type="nucleotide sequence ID" value="XM_013899512.1"/>
</dbReference>
<accession>A0A0L0DLE5</accession>
<keyword evidence="2" id="KW-0041">Annexin</keyword>